<dbReference type="STRING" id="418784.A0A2P7YQF2"/>
<feature type="compositionally biased region" description="Pro residues" evidence="1">
    <location>
        <begin position="154"/>
        <end position="168"/>
    </location>
</feature>
<feature type="compositionally biased region" description="Low complexity" evidence="1">
    <location>
        <begin position="139"/>
        <end position="153"/>
    </location>
</feature>
<gene>
    <name evidence="2" type="ORF">C7M61_002721</name>
</gene>
<dbReference type="VEuPathDB" id="FungiDB:C7M61_002721"/>
<proteinExistence type="predicted"/>
<name>A0A2P7YQF2_9ASCO</name>
<protein>
    <submittedName>
        <fullName evidence="2">Uncharacterized protein</fullName>
    </submittedName>
</protein>
<dbReference type="EMBL" id="PYFQ01000006">
    <property type="protein sequence ID" value="PSK38169.1"/>
    <property type="molecule type" value="Genomic_DNA"/>
</dbReference>
<sequence>MSINVPFVSETILGTRLTEDDGFAVPSSAHFDKVEFEIGMDEARVQPPAPKKPCLFFQSIQEFHHFSRLNPPVSVGENISITAVILQPTSPGFFKLYAQPTEVLVPAGLGMFLHGYPYANIFDPYVFCGGDSGLPKEFPQAAPHPSQPTQPAQPAQPSPQPQAAPQPQPAKAASPAPQPAKAASPAPQTQKAHTPLNVPSQDSRDTSLTSEHPQKSAQKSAQELVRFHGPSTSPVTSRSGSPKETLPPQPSKRALKQRAKRRARQESKKQRRANHKEKAQKEAMMAEAAELKAAQRAEAARNTAQQKSANASRVALSHYHHSQRLARFFEHLPLFLEERRYRLFALPQEPRRLPELPIVELPLEVFPCLSVCAGDEKAVSSRPPKRSAWCGLLKTRRKTKAKKTRPTRRSGTSWV</sequence>
<evidence type="ECO:0000256" key="1">
    <source>
        <dbReference type="SAM" id="MobiDB-lite"/>
    </source>
</evidence>
<feature type="region of interest" description="Disordered" evidence="1">
    <location>
        <begin position="136"/>
        <end position="285"/>
    </location>
</feature>
<feature type="compositionally biased region" description="Low complexity" evidence="1">
    <location>
        <begin position="169"/>
        <end position="192"/>
    </location>
</feature>
<organism evidence="2 3">
    <name type="scientific">Candidozyma pseudohaemuli</name>
    <dbReference type="NCBI Taxonomy" id="418784"/>
    <lineage>
        <taxon>Eukaryota</taxon>
        <taxon>Fungi</taxon>
        <taxon>Dikarya</taxon>
        <taxon>Ascomycota</taxon>
        <taxon>Saccharomycotina</taxon>
        <taxon>Pichiomycetes</taxon>
        <taxon>Metschnikowiaceae</taxon>
        <taxon>Candidozyma</taxon>
    </lineage>
</organism>
<keyword evidence="3" id="KW-1185">Reference proteome</keyword>
<feature type="compositionally biased region" description="Polar residues" evidence="1">
    <location>
        <begin position="230"/>
        <end position="242"/>
    </location>
</feature>
<dbReference type="GeneID" id="36566110"/>
<evidence type="ECO:0000313" key="3">
    <source>
        <dbReference type="Proteomes" id="UP000241107"/>
    </source>
</evidence>
<dbReference type="RefSeq" id="XP_024713494.1">
    <property type="nucleotide sequence ID" value="XM_024858088.1"/>
</dbReference>
<dbReference type="AlphaFoldDB" id="A0A2P7YQF2"/>
<evidence type="ECO:0000313" key="2">
    <source>
        <dbReference type="EMBL" id="PSK38169.1"/>
    </source>
</evidence>
<comment type="caution">
    <text evidence="2">The sequence shown here is derived from an EMBL/GenBank/DDBJ whole genome shotgun (WGS) entry which is preliminary data.</text>
</comment>
<feature type="compositionally biased region" description="Basic residues" evidence="1">
    <location>
        <begin position="253"/>
        <end position="275"/>
    </location>
</feature>
<reference evidence="2 3" key="1">
    <citation type="submission" date="2018-03" db="EMBL/GenBank/DDBJ databases">
        <title>Candida pseudohaemulonii genome assembly and annotation.</title>
        <authorList>
            <person name="Munoz J.F."/>
            <person name="Gade L.G."/>
            <person name="Chow N.A."/>
            <person name="Litvintseva A.P."/>
            <person name="Loparev V.N."/>
            <person name="Cuomo C.A."/>
        </authorList>
    </citation>
    <scope>NUCLEOTIDE SEQUENCE [LARGE SCALE GENOMIC DNA]</scope>
    <source>
        <strain evidence="2 3">B12108</strain>
    </source>
</reference>
<accession>A0A2P7YQF2</accession>
<dbReference type="OrthoDB" id="10457365at2759"/>
<feature type="compositionally biased region" description="Polar residues" evidence="1">
    <location>
        <begin position="197"/>
        <end position="221"/>
    </location>
</feature>
<dbReference type="Proteomes" id="UP000241107">
    <property type="component" value="Unassembled WGS sequence"/>
</dbReference>